<keyword evidence="2" id="KW-1185">Reference proteome</keyword>
<dbReference type="AlphaFoldDB" id="A0A2R6NX24"/>
<dbReference type="Proteomes" id="UP000186601">
    <property type="component" value="Unassembled WGS sequence"/>
</dbReference>
<evidence type="ECO:0000313" key="1">
    <source>
        <dbReference type="EMBL" id="PSR78908.1"/>
    </source>
</evidence>
<organism evidence="1 2">
    <name type="scientific">Hermanssonia centrifuga</name>
    <dbReference type="NCBI Taxonomy" id="98765"/>
    <lineage>
        <taxon>Eukaryota</taxon>
        <taxon>Fungi</taxon>
        <taxon>Dikarya</taxon>
        <taxon>Basidiomycota</taxon>
        <taxon>Agaricomycotina</taxon>
        <taxon>Agaricomycetes</taxon>
        <taxon>Polyporales</taxon>
        <taxon>Meruliaceae</taxon>
        <taxon>Hermanssonia</taxon>
    </lineage>
</organism>
<accession>A0A2R6NX24</accession>
<comment type="caution">
    <text evidence="1">The sequence shown here is derived from an EMBL/GenBank/DDBJ whole genome shotgun (WGS) entry which is preliminary data.</text>
</comment>
<name>A0A2R6NX24_9APHY</name>
<evidence type="ECO:0000313" key="2">
    <source>
        <dbReference type="Proteomes" id="UP000186601"/>
    </source>
</evidence>
<sequence length="101" mass="10371">MIPTGPLLLVDCSASGVGAIGTAVAVTTVMAEEDGLKVETVVVTKSDVGDGDGEKAVVGTKVTIGTPDEGAEEEPWDSAEVLRAPEDMELSGMLRWAARGR</sequence>
<dbReference type="EMBL" id="MLYV02000716">
    <property type="protein sequence ID" value="PSR78908.1"/>
    <property type="molecule type" value="Genomic_DNA"/>
</dbReference>
<gene>
    <name evidence="1" type="ORF">PHLCEN_2v7257</name>
</gene>
<reference evidence="1 2" key="1">
    <citation type="submission" date="2018-02" db="EMBL/GenBank/DDBJ databases">
        <title>Genome sequence of the basidiomycete white-rot fungus Phlebia centrifuga.</title>
        <authorList>
            <person name="Granchi Z."/>
            <person name="Peng M."/>
            <person name="de Vries R.P."/>
            <person name="Hilden K."/>
            <person name="Makela M.R."/>
            <person name="Grigoriev I."/>
            <person name="Riley R."/>
        </authorList>
    </citation>
    <scope>NUCLEOTIDE SEQUENCE [LARGE SCALE GENOMIC DNA]</scope>
    <source>
        <strain evidence="1 2">FBCC195</strain>
    </source>
</reference>
<proteinExistence type="predicted"/>
<protein>
    <submittedName>
        <fullName evidence="1">Uncharacterized protein</fullName>
    </submittedName>
</protein>